<keyword evidence="1" id="KW-0732">Signal</keyword>
<comment type="caution">
    <text evidence="2">The sequence shown here is derived from an EMBL/GenBank/DDBJ whole genome shotgun (WGS) entry which is preliminary data.</text>
</comment>
<proteinExistence type="predicted"/>
<gene>
    <name evidence="2" type="ORF">PZE19_29925</name>
</gene>
<feature type="signal peptide" evidence="1">
    <location>
        <begin position="1"/>
        <end position="26"/>
    </location>
</feature>
<name>A0ABT6FKE5_9BACT</name>
<dbReference type="Proteomes" id="UP001216907">
    <property type="component" value="Unassembled WGS sequence"/>
</dbReference>
<sequence length="139" mass="14573">MRKSSAVAALVLIGCLSIALLEAVRAQDANPAPDPAGLVGTWVVDLRPKPADQPYLKEFVVAAVADGGLAGTFYDSEVEDGRTNADWGAVHFAFTTTDPGGGTYNTSGKLVGDALEGTTHSLGRKFLRVWKAARKPKSS</sequence>
<evidence type="ECO:0000313" key="2">
    <source>
        <dbReference type="EMBL" id="MDG3008004.1"/>
    </source>
</evidence>
<accession>A0ABT6FKE5</accession>
<keyword evidence="3" id="KW-1185">Reference proteome</keyword>
<reference evidence="2 3" key="1">
    <citation type="submission" date="2023-03" db="EMBL/GenBank/DDBJ databases">
        <title>Paludisphaera mucosa sp. nov. a novel planctomycete from northern fen.</title>
        <authorList>
            <person name="Ivanova A."/>
        </authorList>
    </citation>
    <scope>NUCLEOTIDE SEQUENCE [LARGE SCALE GENOMIC DNA]</scope>
    <source>
        <strain evidence="2 3">Pla2</strain>
    </source>
</reference>
<evidence type="ECO:0008006" key="4">
    <source>
        <dbReference type="Google" id="ProtNLM"/>
    </source>
</evidence>
<dbReference type="PROSITE" id="PS51257">
    <property type="entry name" value="PROKAR_LIPOPROTEIN"/>
    <property type="match status" value="1"/>
</dbReference>
<protein>
    <recommendedName>
        <fullName evidence="4">Lipocalin-like domain-containing protein</fullName>
    </recommendedName>
</protein>
<feature type="chain" id="PRO_5047531220" description="Lipocalin-like domain-containing protein" evidence="1">
    <location>
        <begin position="27"/>
        <end position="139"/>
    </location>
</feature>
<evidence type="ECO:0000256" key="1">
    <source>
        <dbReference type="SAM" id="SignalP"/>
    </source>
</evidence>
<organism evidence="2 3">
    <name type="scientific">Paludisphaera mucosa</name>
    <dbReference type="NCBI Taxonomy" id="3030827"/>
    <lineage>
        <taxon>Bacteria</taxon>
        <taxon>Pseudomonadati</taxon>
        <taxon>Planctomycetota</taxon>
        <taxon>Planctomycetia</taxon>
        <taxon>Isosphaerales</taxon>
        <taxon>Isosphaeraceae</taxon>
        <taxon>Paludisphaera</taxon>
    </lineage>
</organism>
<dbReference type="RefSeq" id="WP_277864272.1">
    <property type="nucleotide sequence ID" value="NZ_JARRAG010000002.1"/>
</dbReference>
<dbReference type="EMBL" id="JARRAG010000002">
    <property type="protein sequence ID" value="MDG3008004.1"/>
    <property type="molecule type" value="Genomic_DNA"/>
</dbReference>
<evidence type="ECO:0000313" key="3">
    <source>
        <dbReference type="Proteomes" id="UP001216907"/>
    </source>
</evidence>